<dbReference type="InterPro" id="IPR055334">
    <property type="entry name" value="PEX8-like"/>
</dbReference>
<dbReference type="Proteomes" id="UP000559256">
    <property type="component" value="Unassembled WGS sequence"/>
</dbReference>
<keyword evidence="3" id="KW-1185">Reference proteome</keyword>
<dbReference type="OrthoDB" id="2357318at2759"/>
<reference evidence="2 3" key="1">
    <citation type="journal article" date="2020" name="ISME J.">
        <title>Uncovering the hidden diversity of litter-decomposition mechanisms in mushroom-forming fungi.</title>
        <authorList>
            <person name="Floudas D."/>
            <person name="Bentzer J."/>
            <person name="Ahren D."/>
            <person name="Johansson T."/>
            <person name="Persson P."/>
            <person name="Tunlid A."/>
        </authorList>
    </citation>
    <scope>NUCLEOTIDE SEQUENCE [LARGE SCALE GENOMIC DNA]</scope>
    <source>
        <strain evidence="2 3">CBS 291.85</strain>
    </source>
</reference>
<dbReference type="PANTHER" id="PTHR39214">
    <property type="entry name" value="MICROBODY (PEROXISOME) BIOGENESIS PROTEIN PEROXIN 8 (EUROFUNG)"/>
    <property type="match status" value="1"/>
</dbReference>
<evidence type="ECO:0000313" key="3">
    <source>
        <dbReference type="Proteomes" id="UP000559256"/>
    </source>
</evidence>
<evidence type="ECO:0000313" key="2">
    <source>
        <dbReference type="EMBL" id="KAF5369416.1"/>
    </source>
</evidence>
<gene>
    <name evidence="2" type="ORF">D9758_002822</name>
</gene>
<organism evidence="2 3">
    <name type="scientific">Tetrapyrgos nigripes</name>
    <dbReference type="NCBI Taxonomy" id="182062"/>
    <lineage>
        <taxon>Eukaryota</taxon>
        <taxon>Fungi</taxon>
        <taxon>Dikarya</taxon>
        <taxon>Basidiomycota</taxon>
        <taxon>Agaricomycotina</taxon>
        <taxon>Agaricomycetes</taxon>
        <taxon>Agaricomycetidae</taxon>
        <taxon>Agaricales</taxon>
        <taxon>Marasmiineae</taxon>
        <taxon>Marasmiaceae</taxon>
        <taxon>Tetrapyrgos</taxon>
    </lineage>
</organism>
<sequence length="505" mass="53648">MLLDQLHSPTANPASVQPRLARAIADSLPTSLVATAVAAPLFLQHPLSLPRLTPFSAAFRQAVHLSQNPTNGWVNAILNGLQGGHPVLRLAAAGGLLLGFADKSRAIPTRAQDHVVIALAQVMAMYTSVDWETHSSHDALAISLVLASQSLPLIAPERLKALPLPTLVNLLTASLVFGFTQDDLAAVSPISKLTALCLSLLLDSRPKDGLPTAHACLVSLRDLAATRAPKALLFATVMISNAVLSSAVYIPPSVYSQPDSTTPASLAHTTLHALSHMSSLIAGFGGISSTSTDTFAELRQTTYLALDILAAPTTGSPDTHADADAFVNELLSNTNHSLSDEHYLAFTLACMEQLVPALSVECIIDRVWPVVEQHLSDSTHRQVYESAHSVVLAIFAKASASASTSPKIDFDTGKGKGKETQQPPQPQSLTSFTSTLIPFYIRSLVYENSLSDATTDNGDGNGEKLNTIQLSMAFEACVRRAVGVDNEQHGYDGVGFGVEMFRIIL</sequence>
<evidence type="ECO:0000256" key="1">
    <source>
        <dbReference type="SAM" id="MobiDB-lite"/>
    </source>
</evidence>
<feature type="region of interest" description="Disordered" evidence="1">
    <location>
        <begin position="404"/>
        <end position="430"/>
    </location>
</feature>
<accession>A0A8H5GR05</accession>
<protein>
    <submittedName>
        <fullName evidence="2">Uncharacterized protein</fullName>
    </submittedName>
</protein>
<dbReference type="EMBL" id="JAACJM010000013">
    <property type="protein sequence ID" value="KAF5369416.1"/>
    <property type="molecule type" value="Genomic_DNA"/>
</dbReference>
<dbReference type="PANTHER" id="PTHR39214:SF1">
    <property type="entry name" value="MICROBODY (PEROXISOME) BIOGENESIS PROTEIN PEROXIN 8 (EUROFUNG)"/>
    <property type="match status" value="1"/>
</dbReference>
<feature type="compositionally biased region" description="Basic and acidic residues" evidence="1">
    <location>
        <begin position="408"/>
        <end position="419"/>
    </location>
</feature>
<name>A0A8H5GR05_9AGAR</name>
<proteinExistence type="predicted"/>
<comment type="caution">
    <text evidence="2">The sequence shown here is derived from an EMBL/GenBank/DDBJ whole genome shotgun (WGS) entry which is preliminary data.</text>
</comment>
<dbReference type="AlphaFoldDB" id="A0A8H5GR05"/>